<organism evidence="1 2">
    <name type="scientific">Vibrio jasicida</name>
    <dbReference type="NCBI Taxonomy" id="766224"/>
    <lineage>
        <taxon>Bacteria</taxon>
        <taxon>Pseudomonadati</taxon>
        <taxon>Pseudomonadota</taxon>
        <taxon>Gammaproteobacteria</taxon>
        <taxon>Vibrionales</taxon>
        <taxon>Vibrionaceae</taxon>
        <taxon>Vibrio</taxon>
    </lineage>
</organism>
<evidence type="ECO:0000313" key="2">
    <source>
        <dbReference type="Proteomes" id="UP001295462"/>
    </source>
</evidence>
<name>A0AAU9QVB2_9VIBR</name>
<accession>A0AAU9QVB2</accession>
<evidence type="ECO:0000313" key="1">
    <source>
        <dbReference type="EMBL" id="CAH1601559.1"/>
    </source>
</evidence>
<gene>
    <name evidence="1" type="ORF">THF1A12_50103</name>
</gene>
<proteinExistence type="predicted"/>
<dbReference type="EMBL" id="CAKMUD010000105">
    <property type="protein sequence ID" value="CAH1601559.1"/>
    <property type="molecule type" value="Genomic_DNA"/>
</dbReference>
<dbReference type="AlphaFoldDB" id="A0AAU9QVB2"/>
<comment type="caution">
    <text evidence="1">The sequence shown here is derived from an EMBL/GenBank/DDBJ whole genome shotgun (WGS) entry which is preliminary data.</text>
</comment>
<dbReference type="Proteomes" id="UP001295462">
    <property type="component" value="Unassembled WGS sequence"/>
</dbReference>
<protein>
    <submittedName>
        <fullName evidence="1">Uncharacterized protein</fullName>
    </submittedName>
</protein>
<reference evidence="1" key="1">
    <citation type="submission" date="2022-01" db="EMBL/GenBank/DDBJ databases">
        <authorList>
            <person name="Lagorce A."/>
        </authorList>
    </citation>
    <scope>NUCLEOTIDE SEQUENCE</scope>
    <source>
        <strain evidence="1">Th15_F1_A12</strain>
    </source>
</reference>
<sequence length="75" mass="8425">MFDEAKLDTLVKLASKTHSKCQPNQQVSVQVSRIMNANLELCKYSVQRGEKLTNLVSRIPMKKFSASHVLVPPVL</sequence>